<dbReference type="AlphaFoldDB" id="A0A0B4CGU8"/>
<evidence type="ECO:0000313" key="1">
    <source>
        <dbReference type="EMBL" id="KIC60499.1"/>
    </source>
</evidence>
<dbReference type="Proteomes" id="UP000031166">
    <property type="component" value="Unassembled WGS sequence"/>
</dbReference>
<protein>
    <submittedName>
        <fullName evidence="1">Uncharacterized protein</fullName>
    </submittedName>
</protein>
<accession>A0A0B4CGU8</accession>
<sequence length="543" mass="61015">MRQAVENISVHDAEQRIFVQIASQVGLVVRGPDIFRELQKRVLRWGFDPGRNLRNIPVGAWDGDSFEIDQDNSEQAEAIKLDEPRYWAFRLRERLKDTSRIWTTEVGIAERSATEAVFGVRLICAQRGNAEPIPRSIPNFVRGVAFTQDALLDGRPTSADPWLVVSEQDVDELVAFLEAPHRHHPVVVFATPEGSENADETAIPVQPFIRRTVGFVHTVVIKSEAAFSLTDRVGREFSVYRQAVRTYNPGFSPSAHLPTDHPVATAARIADWGDSVGSSFTDFLVEQALRITRPRDVLEREQPSFQHVKRIAAQRARESASAEGQGDAELLRLADEELRAAKQEAEASLELALNADAERQSALSELRQIKASYVALQARLDAVLSESPKSAEPILPDSLSEVETWARAHLSGQVELHPKAIKAARDSDFKDVSLVYNVLLMMRDFYVPMRRIGGIEHKNAFEQKLAELGLENTPCFSQENKAKNFGGAYFVRYQDSTRELDWHLKGSNSRDGRLGFRLYYFWDAETGRVVVGYLPGHLKNDMT</sequence>
<proteinExistence type="predicted"/>
<organism evidence="1 2">
    <name type="scientific">Brevundimonas nasdae</name>
    <dbReference type="NCBI Taxonomy" id="172043"/>
    <lineage>
        <taxon>Bacteria</taxon>
        <taxon>Pseudomonadati</taxon>
        <taxon>Pseudomonadota</taxon>
        <taxon>Alphaproteobacteria</taxon>
        <taxon>Caulobacterales</taxon>
        <taxon>Caulobacteraceae</taxon>
        <taxon>Brevundimonas</taxon>
    </lineage>
</organism>
<gene>
    <name evidence="1" type="ORF">RM53_03355</name>
</gene>
<dbReference type="STRING" id="172043.RM53_03355"/>
<comment type="caution">
    <text evidence="1">The sequence shown here is derived from an EMBL/GenBank/DDBJ whole genome shotgun (WGS) entry which is preliminary data.</text>
</comment>
<name>A0A0B4CGU8_9CAUL</name>
<dbReference type="RefSeq" id="WP_039244286.1">
    <property type="nucleotide sequence ID" value="NZ_JWSY01000004.1"/>
</dbReference>
<reference evidence="1 2" key="1">
    <citation type="submission" date="2014-12" db="EMBL/GenBank/DDBJ databases">
        <title>Genome sequencing of Brevundimonas nasdae TPW30.</title>
        <authorList>
            <person name="Tan P.W."/>
            <person name="Chan K.-G."/>
        </authorList>
    </citation>
    <scope>NUCLEOTIDE SEQUENCE [LARGE SCALE GENOMIC DNA]</scope>
    <source>
        <strain evidence="1 2">TPW30</strain>
    </source>
</reference>
<evidence type="ECO:0000313" key="2">
    <source>
        <dbReference type="Proteomes" id="UP000031166"/>
    </source>
</evidence>
<dbReference type="EMBL" id="JWSY01000004">
    <property type="protein sequence ID" value="KIC60499.1"/>
    <property type="molecule type" value="Genomic_DNA"/>
</dbReference>